<dbReference type="AlphaFoldDB" id="E2AY25"/>
<evidence type="ECO:0000313" key="1">
    <source>
        <dbReference type="EMBL" id="EFN61664.1"/>
    </source>
</evidence>
<dbReference type="OMA" id="FNIREIE"/>
<dbReference type="EMBL" id="GL443758">
    <property type="protein sequence ID" value="EFN61664.1"/>
    <property type="molecule type" value="Genomic_DNA"/>
</dbReference>
<dbReference type="PANTHER" id="PTHR33053">
    <property type="entry name" value="PROTEIN, PUTATIVE-RELATED"/>
    <property type="match status" value="1"/>
</dbReference>
<gene>
    <name evidence="1" type="ORF">EAG_00589</name>
</gene>
<reference evidence="1 2" key="1">
    <citation type="journal article" date="2010" name="Science">
        <title>Genomic comparison of the ants Camponotus floridanus and Harpegnathos saltator.</title>
        <authorList>
            <person name="Bonasio R."/>
            <person name="Zhang G."/>
            <person name="Ye C."/>
            <person name="Mutti N.S."/>
            <person name="Fang X."/>
            <person name="Qin N."/>
            <person name="Donahue G."/>
            <person name="Yang P."/>
            <person name="Li Q."/>
            <person name="Li C."/>
            <person name="Zhang P."/>
            <person name="Huang Z."/>
            <person name="Berger S.L."/>
            <person name="Reinberg D."/>
            <person name="Wang J."/>
            <person name="Liebig J."/>
        </authorList>
    </citation>
    <scope>NUCLEOTIDE SEQUENCE [LARGE SCALE GENOMIC DNA]</scope>
    <source>
        <strain evidence="2">C129</strain>
    </source>
</reference>
<accession>E2AY25</accession>
<proteinExistence type="predicted"/>
<evidence type="ECO:0000313" key="2">
    <source>
        <dbReference type="Proteomes" id="UP000000311"/>
    </source>
</evidence>
<dbReference type="OrthoDB" id="7696619at2759"/>
<name>E2AY25_CAMFO</name>
<feature type="non-terminal residue" evidence="1">
    <location>
        <position position="542"/>
    </location>
</feature>
<evidence type="ECO:0008006" key="3">
    <source>
        <dbReference type="Google" id="ProtNLM"/>
    </source>
</evidence>
<organism evidence="2">
    <name type="scientific">Camponotus floridanus</name>
    <name type="common">Florida carpenter ant</name>
    <dbReference type="NCBI Taxonomy" id="104421"/>
    <lineage>
        <taxon>Eukaryota</taxon>
        <taxon>Metazoa</taxon>
        <taxon>Ecdysozoa</taxon>
        <taxon>Arthropoda</taxon>
        <taxon>Hexapoda</taxon>
        <taxon>Insecta</taxon>
        <taxon>Pterygota</taxon>
        <taxon>Neoptera</taxon>
        <taxon>Endopterygota</taxon>
        <taxon>Hymenoptera</taxon>
        <taxon>Apocrita</taxon>
        <taxon>Aculeata</taxon>
        <taxon>Formicoidea</taxon>
        <taxon>Formicidae</taxon>
        <taxon>Formicinae</taxon>
        <taxon>Camponotus</taxon>
    </lineage>
</organism>
<dbReference type="InParanoid" id="E2AY25"/>
<feature type="non-terminal residue" evidence="1">
    <location>
        <position position="1"/>
    </location>
</feature>
<protein>
    <recommendedName>
        <fullName evidence="3">Transposase domain-containing protein</fullName>
    </recommendedName>
</protein>
<dbReference type="PANTHER" id="PTHR33053:SF24">
    <property type="entry name" value="TRANSPOSASE DOMAIN-CONTAINING PROTEIN"/>
    <property type="match status" value="1"/>
</dbReference>
<keyword evidence="2" id="KW-1185">Reference proteome</keyword>
<dbReference type="Proteomes" id="UP000000311">
    <property type="component" value="Unassembled WGS sequence"/>
</dbReference>
<sequence>NMNHVQINAILYVLRQHKCLVKLPKDARSLLKTPRHRILPRIVNPGEYIHIGIKPNILNMLSKTADTDIPSTILFDFSTDGANIYKNVQYDIYPIQFRIFNIPDRSPMIAGLYAGKKKPANFADFLEDFNEELLDLIREGICYKNRIIKLKVRCFIADTPARADCLNIVGHTGFNSCHKCKIPCERRKTDSSVIFKGENYPARNDNDFRQLKNPEHHRGKSALDSLPLGPVSQTPHDYMHLVCLGLMKKIFEALIEGKFQSKKLSPDVILRISDRLITLAEYCPKEFSRKPRSLNYLHRFKATEYRQFLLYTGPTIMLDLFGEDKRIKHFLKLHYAIRILISFNERSMSEIGMAEDILRKFVSESADIYGRRFLSYNTHGLLHLTNDARNFGPLDHFSCFPFENNMTFFRKMVRKPSQELQQIYKRFEEKKCRQPSLQISSTKVAHAFNAKRNGPLVQSSDHRITKQFSSIKFRGFTYDLNKRNNCCISFDSNVYILKNILYVNDTNNYHLEVQKFQEVDSLYNVDDLDSRKIGIFKCSKLS</sequence>